<dbReference type="SUPFAM" id="SSF56784">
    <property type="entry name" value="HAD-like"/>
    <property type="match status" value="1"/>
</dbReference>
<dbReference type="Gene3D" id="3.40.50.1000">
    <property type="entry name" value="HAD superfamily/HAD-like"/>
    <property type="match status" value="1"/>
</dbReference>
<gene>
    <name evidence="1" type="ORF">KEM10_06810</name>
</gene>
<reference evidence="1 2" key="1">
    <citation type="journal article" date="2015" name="Int. J. Syst. Evol. Microbiol.">
        <title>Carboxylicivirga linearis sp. nov., isolated from a sea cucumber culture pond.</title>
        <authorList>
            <person name="Wang F.Q."/>
            <person name="Zhou Y.X."/>
            <person name="Lin X.Z."/>
            <person name="Chen G.J."/>
            <person name="Du Z.J."/>
        </authorList>
    </citation>
    <scope>NUCLEOTIDE SEQUENCE [LARGE SCALE GENOMIC DNA]</scope>
    <source>
        <strain evidence="1 2">FB218</strain>
    </source>
</reference>
<protein>
    <submittedName>
        <fullName evidence="1">YjjG family noncanonical pyrimidine nucleotidase</fullName>
    </submittedName>
</protein>
<dbReference type="InterPro" id="IPR023214">
    <property type="entry name" value="HAD_sf"/>
</dbReference>
<dbReference type="InterPro" id="IPR052550">
    <property type="entry name" value="Pyrimidine_5'-ntase_YjjG"/>
</dbReference>
<accession>A0ABS5JSZ9</accession>
<dbReference type="InterPro" id="IPR023198">
    <property type="entry name" value="PGP-like_dom2"/>
</dbReference>
<dbReference type="EMBL" id="JAGUCO010000003">
    <property type="protein sequence ID" value="MBS2097987.1"/>
    <property type="molecule type" value="Genomic_DNA"/>
</dbReference>
<keyword evidence="2" id="KW-1185">Reference proteome</keyword>
<dbReference type="PANTHER" id="PTHR47478:SF1">
    <property type="entry name" value="PYRIMIDINE 5'-NUCLEOTIDASE YJJG"/>
    <property type="match status" value="1"/>
</dbReference>
<dbReference type="InterPro" id="IPR006439">
    <property type="entry name" value="HAD-SF_hydro_IA"/>
</dbReference>
<dbReference type="CDD" id="cd04305">
    <property type="entry name" value="HAD_Neu5Ac-Pase_like"/>
    <property type="match status" value="1"/>
</dbReference>
<dbReference type="InterPro" id="IPR036412">
    <property type="entry name" value="HAD-like_sf"/>
</dbReference>
<dbReference type="SFLD" id="SFLDS00003">
    <property type="entry name" value="Haloacid_Dehalogenase"/>
    <property type="match status" value="1"/>
</dbReference>
<organism evidence="1 2">
    <name type="scientific">Carboxylicivirga linearis</name>
    <dbReference type="NCBI Taxonomy" id="1628157"/>
    <lineage>
        <taxon>Bacteria</taxon>
        <taxon>Pseudomonadati</taxon>
        <taxon>Bacteroidota</taxon>
        <taxon>Bacteroidia</taxon>
        <taxon>Marinilabiliales</taxon>
        <taxon>Marinilabiliaceae</taxon>
        <taxon>Carboxylicivirga</taxon>
    </lineage>
</organism>
<name>A0ABS5JSZ9_9BACT</name>
<evidence type="ECO:0000313" key="1">
    <source>
        <dbReference type="EMBL" id="MBS2097987.1"/>
    </source>
</evidence>
<dbReference type="InterPro" id="IPR011951">
    <property type="entry name" value="HAD-SF_hydro_IA_YjjG/PynA"/>
</dbReference>
<dbReference type="Gene3D" id="1.10.150.240">
    <property type="entry name" value="Putative phosphatase, domain 2"/>
    <property type="match status" value="1"/>
</dbReference>
<dbReference type="NCBIfam" id="TIGR01549">
    <property type="entry name" value="HAD-SF-IA-v1"/>
    <property type="match status" value="1"/>
</dbReference>
<proteinExistence type="predicted"/>
<dbReference type="Pfam" id="PF00702">
    <property type="entry name" value="Hydrolase"/>
    <property type="match status" value="1"/>
</dbReference>
<dbReference type="NCBIfam" id="TIGR02254">
    <property type="entry name" value="YjjG_YfnB"/>
    <property type="match status" value="1"/>
</dbReference>
<evidence type="ECO:0000313" key="2">
    <source>
        <dbReference type="Proteomes" id="UP000708576"/>
    </source>
</evidence>
<dbReference type="Proteomes" id="UP000708576">
    <property type="component" value="Unassembled WGS sequence"/>
</dbReference>
<dbReference type="SFLD" id="SFLDG01129">
    <property type="entry name" value="C1.5:_HAD__Beta-PGM__Phosphata"/>
    <property type="match status" value="1"/>
</dbReference>
<comment type="caution">
    <text evidence="1">The sequence shown here is derived from an EMBL/GenBank/DDBJ whole genome shotgun (WGS) entry which is preliminary data.</text>
</comment>
<dbReference type="RefSeq" id="WP_212215174.1">
    <property type="nucleotide sequence ID" value="NZ_JAGUCO010000003.1"/>
</dbReference>
<dbReference type="PANTHER" id="PTHR47478">
    <property type="match status" value="1"/>
</dbReference>
<sequence>MERKYKHLFFDLDHTLWDFEANSEETLIELFDSFHLNKYFDDFNDFHARYETHNLYLWSQYRKGNVDKKTLNTQRFYLPFSEVGFDDIAIAQEFAKQYLAVSPTKTRLFPNTIEVLKKLQPHYQMHIITNGFREVQSKKLKNSGLAPFFKNIYISELIGVQKPHPYFFDYFIRSCNTSKKEALVIGDSLEADIEGAIKAGIDQVFFNSKQLQHEKNITHEISALDQLLPLLL</sequence>